<evidence type="ECO:0000256" key="2">
    <source>
        <dbReference type="ARBA" id="ARBA00004316"/>
    </source>
</evidence>
<evidence type="ECO:0000313" key="16">
    <source>
        <dbReference type="EMBL" id="KAL3320830.1"/>
    </source>
</evidence>
<feature type="compositionally biased region" description="Basic residues" evidence="13">
    <location>
        <begin position="1342"/>
        <end position="1351"/>
    </location>
</feature>
<dbReference type="GO" id="GO:0005524">
    <property type="term" value="F:ATP binding"/>
    <property type="evidence" value="ECO:0007669"/>
    <property type="project" value="UniProtKB-UniRule"/>
</dbReference>
<keyword evidence="9 12" id="KW-0009">Actin-binding</keyword>
<dbReference type="InterPro" id="IPR027417">
    <property type="entry name" value="P-loop_NTPase"/>
</dbReference>
<feature type="compositionally biased region" description="Polar residues" evidence="13">
    <location>
        <begin position="1220"/>
        <end position="1248"/>
    </location>
</feature>
<dbReference type="GO" id="GO:0042995">
    <property type="term" value="C:cell projection"/>
    <property type="evidence" value="ECO:0007669"/>
    <property type="project" value="UniProtKB-SubCell"/>
</dbReference>
<evidence type="ECO:0000259" key="14">
    <source>
        <dbReference type="PROSITE" id="PS50011"/>
    </source>
</evidence>
<dbReference type="InterPro" id="IPR036961">
    <property type="entry name" value="Kinesin_motor_dom_sf"/>
</dbReference>
<comment type="similarity">
    <text evidence="12">Belongs to the TRAFAC class myosin-kinesin ATPase superfamily. Myosin family.</text>
</comment>
<dbReference type="SUPFAM" id="SSF56112">
    <property type="entry name" value="Protein kinase-like (PK-like)"/>
    <property type="match status" value="1"/>
</dbReference>
<feature type="binding site" evidence="12">
    <location>
        <begin position="751"/>
        <end position="758"/>
    </location>
    <ligand>
        <name>ATP</name>
        <dbReference type="ChEBI" id="CHEBI:30616"/>
    </ligand>
</feature>
<evidence type="ECO:0000313" key="17">
    <source>
        <dbReference type="Proteomes" id="UP001626550"/>
    </source>
</evidence>
<dbReference type="GO" id="GO:0003774">
    <property type="term" value="F:cytoskeletal motor activity"/>
    <property type="evidence" value="ECO:0007669"/>
    <property type="project" value="UniProtKB-UniRule"/>
</dbReference>
<feature type="region of interest" description="Disordered" evidence="13">
    <location>
        <begin position="1220"/>
        <end position="1249"/>
    </location>
</feature>
<dbReference type="PROSITE" id="PS00108">
    <property type="entry name" value="PROTEIN_KINASE_ST"/>
    <property type="match status" value="1"/>
</dbReference>
<dbReference type="InterPro" id="IPR000719">
    <property type="entry name" value="Prot_kinase_dom"/>
</dbReference>
<evidence type="ECO:0000256" key="4">
    <source>
        <dbReference type="ARBA" id="ARBA00022737"/>
    </source>
</evidence>
<evidence type="ECO:0000256" key="6">
    <source>
        <dbReference type="ARBA" id="ARBA00022840"/>
    </source>
</evidence>
<dbReference type="Pfam" id="PF00063">
    <property type="entry name" value="Myosin_head"/>
    <property type="match status" value="2"/>
</dbReference>
<accession>A0ABD2QMS5</accession>
<dbReference type="Gene3D" id="3.40.850.10">
    <property type="entry name" value="Kinesin motor domain"/>
    <property type="match status" value="2"/>
</dbReference>
<evidence type="ECO:0000256" key="7">
    <source>
        <dbReference type="ARBA" id="ARBA00023123"/>
    </source>
</evidence>
<evidence type="ECO:0000259" key="15">
    <source>
        <dbReference type="PROSITE" id="PS51456"/>
    </source>
</evidence>
<sequence length="1504" mass="167613">MEDINEAVEEVEETRAMTQLCYGHLNLPKFLGVFLNKTPVNSLRPQIWIVMELCAAGTVSDLIRKRLSSIKCISPHLRDLFSSNYAPLIDAKLEDEPTDNWLVAHCPCQKHRRRRHRRRYRMHTSAHASSIEGPNIFPPSVFGRASTDVDPSMESVESRVTGRLSECLIGYILGSTASALSHLHNAGVIHRDVKGSNILLTDQGIVKLVDFGVSCRLKDALSSRNTIIGTPYWMAPEVITSQAGDPSCGYNTTADVWSLGITAIELWDGEPPLAGVSPMQALNRIPEDPSPISAYPIKEKNHSNALRQLVPKWNRKHRSQMEDFFCCSDGLSKDFYRFLSKCLIKDPRKRPHASEIVKDQFLAKFAKQSDQLRIRLLQTLESTFSAGEVAISNVISTKSVDRPSETKSVATPLTPTLKAPDPPNKQIVGVAALAGTKETTSLVCMARNMNAEQNKSSKNYKQKSPQNSVMRSNSFCHAQTNSESEQPTRKIVPPRRRSSLGLSDNPLDWNGIEKSETKFIPKKRSVKDELPPPPKSPMPEDLKSGEIHLSSILPPPPIVNDATGWSTFDATVATTAVQEYDNYQSESGTTNSLVDQNTEAHDSLHKTNQHTCASIDSAISLEQNLSDSTHMHDLAKCSHLTLTNILDRLEYRFDHGLYYTKISDILISVNPQGNDCHTLYSPRQSDQYIQKVWAEHGLSRDMRQRTYLSHKVEKSGLSATNDLPPHIFGLATSIYVESLLMGSNQVVIISGESGSGKTTSADLIVKQIVHIVSHQKLCSHGGVAKNLEQCLLRLQAPMEAVGNAQTRLNSNSSRCAKVTELLVSSDCCQNPIDVINSGNLSGGSFHADPIHFLARISHYLLERSRVANVNAGESNFHIFGQLLIGAENVVGENFGLRKEKAYQLLSSTHANAFQEAQHNREIFRSFIYTCPLPLEHVSVDKFREVHESLLFIGFTDEEIAAFYRIIAAILHLGNLIFVPQNYRPPNDHENSKKGLKTEESNGFYLNTSVLSIDDHLKNEFDSFSSDSEGSSLSVAESTLDQYSLKEPDADGLNCEGLWDSFEKESKEQQKKKKKKKFRLPGFVYGLKGRSENPFLVDWGDDQHKKAVKLTQFQKFDSDNKPDLKQMIKSINQKDAKKRPSNSCFSAWRKDFRKNHSEKSIKHTKTEQSPCEEKVDQKDAHVVSTDNTIGILQPLTLAIIARLLGLCPLELSSRLTGSELTMPVRSSNTNSESIFNSRKNTSHTGTDANTTVSSSISFRFSGSTSNFSKLPPRPQLPVNNGSRLPAPLPPQGAANPSAPLVSGVSTDDSLVTTTAVGPLDESSIYVDGGNTFSASSRLDMPKTHPKPRRKRMGPAGCSGCFQCERQVKVEPLQATCQQRILSSCTDEERIKRNWSVEEAQASRAAFVRSLYGRLVAWLIGKMNQRLMLGSLINMNQSKDKKAVTLSILDMFGFENLPRNSFEQLCINLANEELQYYFNLRVFQWELVCAFFLLSLIHFLRLERII</sequence>
<evidence type="ECO:0000256" key="1">
    <source>
        <dbReference type="ARBA" id="ARBA00004245"/>
    </source>
</evidence>
<dbReference type="InterPro" id="IPR008271">
    <property type="entry name" value="Ser/Thr_kinase_AS"/>
</dbReference>
<evidence type="ECO:0000256" key="10">
    <source>
        <dbReference type="ARBA" id="ARBA00023212"/>
    </source>
</evidence>
<dbReference type="PANTHER" id="PTHR46256:SF3">
    <property type="entry name" value="MYOSIN MOTOR DOMAIN-CONTAINING PROTEIN"/>
    <property type="match status" value="1"/>
</dbReference>
<comment type="subcellular location">
    <subcellularLocation>
        <location evidence="2">Cell projection</location>
    </subcellularLocation>
    <subcellularLocation>
        <location evidence="1">Cytoplasm</location>
        <location evidence="1">Cytoskeleton</location>
    </subcellularLocation>
</comment>
<evidence type="ECO:0000256" key="12">
    <source>
        <dbReference type="PROSITE-ProRule" id="PRU00782"/>
    </source>
</evidence>
<keyword evidence="4" id="KW-0677">Repeat</keyword>
<evidence type="ECO:0000256" key="9">
    <source>
        <dbReference type="ARBA" id="ARBA00023203"/>
    </source>
</evidence>
<feature type="domain" description="Myosin motor" evidence="15">
    <location>
        <begin position="629"/>
        <end position="1504"/>
    </location>
</feature>
<dbReference type="InterPro" id="IPR011009">
    <property type="entry name" value="Kinase-like_dom_sf"/>
</dbReference>
<comment type="caution">
    <text evidence="12">Lacks conserved residue(s) required for the propagation of feature annotation.</text>
</comment>
<keyword evidence="11" id="KW-0966">Cell projection</keyword>
<dbReference type="InterPro" id="IPR001609">
    <property type="entry name" value="Myosin_head_motor_dom-like"/>
</dbReference>
<dbReference type="SMART" id="SM00220">
    <property type="entry name" value="S_TKc"/>
    <property type="match status" value="1"/>
</dbReference>
<organism evidence="16 17">
    <name type="scientific">Cichlidogyrus casuarinus</name>
    <dbReference type="NCBI Taxonomy" id="1844966"/>
    <lineage>
        <taxon>Eukaryota</taxon>
        <taxon>Metazoa</taxon>
        <taxon>Spiralia</taxon>
        <taxon>Lophotrochozoa</taxon>
        <taxon>Platyhelminthes</taxon>
        <taxon>Monogenea</taxon>
        <taxon>Monopisthocotylea</taxon>
        <taxon>Dactylogyridea</taxon>
        <taxon>Ancyrocephalidae</taxon>
        <taxon>Cichlidogyrus</taxon>
    </lineage>
</organism>
<evidence type="ECO:0000256" key="13">
    <source>
        <dbReference type="SAM" id="MobiDB-lite"/>
    </source>
</evidence>
<dbReference type="GO" id="GO:0003779">
    <property type="term" value="F:actin binding"/>
    <property type="evidence" value="ECO:0007669"/>
    <property type="project" value="UniProtKB-KW"/>
</dbReference>
<dbReference type="Gene3D" id="1.20.58.530">
    <property type="match status" value="1"/>
</dbReference>
<keyword evidence="3" id="KW-0963">Cytoplasm</keyword>
<name>A0ABD2QMS5_9PLAT</name>
<feature type="compositionally biased region" description="Polar residues" evidence="13">
    <location>
        <begin position="476"/>
        <end position="485"/>
    </location>
</feature>
<dbReference type="GO" id="GO:0016459">
    <property type="term" value="C:myosin complex"/>
    <property type="evidence" value="ECO:0007669"/>
    <property type="project" value="UniProtKB-KW"/>
</dbReference>
<evidence type="ECO:0000256" key="8">
    <source>
        <dbReference type="ARBA" id="ARBA00023175"/>
    </source>
</evidence>
<feature type="region of interest" description="Disordered" evidence="13">
    <location>
        <begin position="1333"/>
        <end position="1354"/>
    </location>
</feature>
<dbReference type="SMART" id="SM00242">
    <property type="entry name" value="MYSc"/>
    <property type="match status" value="1"/>
</dbReference>
<keyword evidence="6 12" id="KW-0067">ATP-binding</keyword>
<keyword evidence="5 12" id="KW-0547">Nucleotide-binding</keyword>
<dbReference type="Proteomes" id="UP001626550">
    <property type="component" value="Unassembled WGS sequence"/>
</dbReference>
<proteinExistence type="inferred from homology"/>
<dbReference type="Gene3D" id="1.20.120.720">
    <property type="entry name" value="Myosin VI head, motor domain, U50 subdomain"/>
    <property type="match status" value="2"/>
</dbReference>
<protein>
    <submittedName>
        <fullName evidence="16">Myosin-IIIa</fullName>
    </submittedName>
</protein>
<keyword evidence="8 12" id="KW-0505">Motor protein</keyword>
<evidence type="ECO:0000256" key="11">
    <source>
        <dbReference type="ARBA" id="ARBA00023273"/>
    </source>
</evidence>
<dbReference type="InterPro" id="IPR052409">
    <property type="entry name" value="Myosin-III_kinase_activity"/>
</dbReference>
<feature type="domain" description="Protein kinase" evidence="14">
    <location>
        <begin position="1"/>
        <end position="362"/>
    </location>
</feature>
<evidence type="ECO:0000256" key="5">
    <source>
        <dbReference type="ARBA" id="ARBA00022741"/>
    </source>
</evidence>
<evidence type="ECO:0000256" key="3">
    <source>
        <dbReference type="ARBA" id="ARBA00022490"/>
    </source>
</evidence>
<keyword evidence="17" id="KW-1185">Reference proteome</keyword>
<dbReference type="PANTHER" id="PTHR46256">
    <property type="entry name" value="AGAP011099-PA"/>
    <property type="match status" value="1"/>
</dbReference>
<dbReference type="SUPFAM" id="SSF52540">
    <property type="entry name" value="P-loop containing nucleoside triphosphate hydrolases"/>
    <property type="match status" value="2"/>
</dbReference>
<reference evidence="16 17" key="1">
    <citation type="submission" date="2024-11" db="EMBL/GenBank/DDBJ databases">
        <title>Adaptive evolution of stress response genes in parasites aligns with host niche diversity.</title>
        <authorList>
            <person name="Hahn C."/>
            <person name="Resl P."/>
        </authorList>
    </citation>
    <scope>NUCLEOTIDE SEQUENCE [LARGE SCALE GENOMIC DNA]</scope>
    <source>
        <strain evidence="16">EGGRZ-B1_66</strain>
        <tissue evidence="16">Body</tissue>
    </source>
</reference>
<keyword evidence="7 12" id="KW-0518">Myosin</keyword>
<feature type="region of interest" description="Disordered" evidence="13">
    <location>
        <begin position="1263"/>
        <end position="1304"/>
    </location>
</feature>
<comment type="caution">
    <text evidence="16">The sequence shown here is derived from an EMBL/GenBank/DDBJ whole genome shotgun (WGS) entry which is preliminary data.</text>
</comment>
<dbReference type="PROSITE" id="PS50011">
    <property type="entry name" value="PROTEIN_KINASE_DOM"/>
    <property type="match status" value="1"/>
</dbReference>
<dbReference type="Pfam" id="PF00069">
    <property type="entry name" value="Pkinase"/>
    <property type="match status" value="1"/>
</dbReference>
<gene>
    <name evidence="16" type="primary">MYO3A_1</name>
    <name evidence="16" type="ORF">Ciccas_000487</name>
</gene>
<dbReference type="PROSITE" id="PS51456">
    <property type="entry name" value="MYOSIN_MOTOR"/>
    <property type="match status" value="1"/>
</dbReference>
<feature type="region of interest" description="Disordered" evidence="13">
    <location>
        <begin position="476"/>
        <end position="542"/>
    </location>
</feature>
<keyword evidence="10" id="KW-0206">Cytoskeleton</keyword>
<dbReference type="Gene3D" id="1.10.510.10">
    <property type="entry name" value="Transferase(Phosphotransferase) domain 1"/>
    <property type="match status" value="1"/>
</dbReference>
<dbReference type="EMBL" id="JBJKFK010000026">
    <property type="protein sequence ID" value="KAL3320830.1"/>
    <property type="molecule type" value="Genomic_DNA"/>
</dbReference>